<dbReference type="InterPro" id="IPR017441">
    <property type="entry name" value="Protein_kinase_ATP_BS"/>
</dbReference>
<feature type="transmembrane region" description="Helical" evidence="8">
    <location>
        <begin position="39"/>
        <end position="56"/>
    </location>
</feature>
<dbReference type="CDD" id="cd14014">
    <property type="entry name" value="STKc_PknB_like"/>
    <property type="match status" value="1"/>
</dbReference>
<keyword evidence="11" id="KW-1185">Reference proteome</keyword>
<comment type="caution">
    <text evidence="10">The sequence shown here is derived from an EMBL/GenBank/DDBJ whole genome shotgun (WGS) entry which is preliminary data.</text>
</comment>
<evidence type="ECO:0000256" key="1">
    <source>
        <dbReference type="ARBA" id="ARBA00010886"/>
    </source>
</evidence>
<dbReference type="PROSITE" id="PS50011">
    <property type="entry name" value="PROTEIN_KINASE_DOM"/>
    <property type="match status" value="1"/>
</dbReference>
<organism evidence="10 11">
    <name type="scientific">Myxacorys almedinensis A</name>
    <dbReference type="NCBI Taxonomy" id="2690445"/>
    <lineage>
        <taxon>Bacteria</taxon>
        <taxon>Bacillati</taxon>
        <taxon>Cyanobacteriota</taxon>
        <taxon>Cyanophyceae</taxon>
        <taxon>Leptolyngbyales</taxon>
        <taxon>Leptolyngbyaceae</taxon>
        <taxon>Myxacorys</taxon>
        <taxon>Myxacorys almedinensis</taxon>
    </lineage>
</organism>
<proteinExistence type="inferred from homology"/>
<dbReference type="InterPro" id="IPR000719">
    <property type="entry name" value="Prot_kinase_dom"/>
</dbReference>
<keyword evidence="5 10" id="KW-0418">Kinase</keyword>
<dbReference type="Pfam" id="PF00069">
    <property type="entry name" value="Pkinase"/>
    <property type="match status" value="1"/>
</dbReference>
<dbReference type="SMART" id="SM00220">
    <property type="entry name" value="S_TKc"/>
    <property type="match status" value="1"/>
</dbReference>
<dbReference type="InterPro" id="IPR008271">
    <property type="entry name" value="Ser/Thr_kinase_AS"/>
</dbReference>
<dbReference type="RefSeq" id="WP_162424553.1">
    <property type="nucleotide sequence ID" value="NZ_WVIE01000023.1"/>
</dbReference>
<evidence type="ECO:0000256" key="8">
    <source>
        <dbReference type="SAM" id="Phobius"/>
    </source>
</evidence>
<dbReference type="EMBL" id="WVIE01000023">
    <property type="protein sequence ID" value="NDJ19025.1"/>
    <property type="molecule type" value="Genomic_DNA"/>
</dbReference>
<dbReference type="Gene3D" id="3.30.200.20">
    <property type="entry name" value="Phosphorylase Kinase, domain 1"/>
    <property type="match status" value="1"/>
</dbReference>
<evidence type="ECO:0000259" key="9">
    <source>
        <dbReference type="PROSITE" id="PS50011"/>
    </source>
</evidence>
<dbReference type="PROSITE" id="PS00108">
    <property type="entry name" value="PROTEIN_KINASE_ST"/>
    <property type="match status" value="1"/>
</dbReference>
<evidence type="ECO:0000256" key="5">
    <source>
        <dbReference type="ARBA" id="ARBA00022777"/>
    </source>
</evidence>
<evidence type="ECO:0000313" key="10">
    <source>
        <dbReference type="EMBL" id="NDJ19025.1"/>
    </source>
</evidence>
<evidence type="ECO:0000313" key="11">
    <source>
        <dbReference type="Proteomes" id="UP000646053"/>
    </source>
</evidence>
<dbReference type="EC" id="2.7.11.1" evidence="2"/>
<evidence type="ECO:0000256" key="3">
    <source>
        <dbReference type="ARBA" id="ARBA00022679"/>
    </source>
</evidence>
<evidence type="ECO:0000256" key="6">
    <source>
        <dbReference type="ARBA" id="ARBA00022840"/>
    </source>
</evidence>
<accession>A0A8J8CMW7</accession>
<evidence type="ECO:0000256" key="7">
    <source>
        <dbReference type="PROSITE-ProRule" id="PRU10141"/>
    </source>
</evidence>
<feature type="binding site" evidence="7">
    <location>
        <position position="49"/>
    </location>
    <ligand>
        <name>ATP</name>
        <dbReference type="ChEBI" id="CHEBI:30616"/>
    </ligand>
</feature>
<name>A0A8J8CMW7_9CYAN</name>
<protein>
    <recommendedName>
        <fullName evidence="2">non-specific serine/threonine protein kinase</fullName>
        <ecNumber evidence="2">2.7.11.1</ecNumber>
    </recommendedName>
</protein>
<dbReference type="GO" id="GO:0004674">
    <property type="term" value="F:protein serine/threonine kinase activity"/>
    <property type="evidence" value="ECO:0007669"/>
    <property type="project" value="UniProtKB-EC"/>
</dbReference>
<keyword evidence="8" id="KW-0472">Membrane</keyword>
<dbReference type="GO" id="GO:0005524">
    <property type="term" value="F:ATP binding"/>
    <property type="evidence" value="ECO:0007669"/>
    <property type="project" value="UniProtKB-UniRule"/>
</dbReference>
<feature type="domain" description="Protein kinase" evidence="9">
    <location>
        <begin position="19"/>
        <end position="296"/>
    </location>
</feature>
<comment type="similarity">
    <text evidence="1">Belongs to the protein kinase superfamily. NEK Ser/Thr protein kinase family. NIMA subfamily.</text>
</comment>
<dbReference type="SUPFAM" id="SSF56112">
    <property type="entry name" value="Protein kinase-like (PK-like)"/>
    <property type="match status" value="1"/>
</dbReference>
<keyword evidence="8" id="KW-0812">Transmembrane</keyword>
<dbReference type="PANTHER" id="PTHR43671">
    <property type="entry name" value="SERINE/THREONINE-PROTEIN KINASE NEK"/>
    <property type="match status" value="1"/>
</dbReference>
<dbReference type="Proteomes" id="UP000646053">
    <property type="component" value="Unassembled WGS sequence"/>
</dbReference>
<keyword evidence="6 7" id="KW-0067">ATP-binding</keyword>
<gene>
    <name evidence="10" type="ORF">GS601_17325</name>
</gene>
<keyword evidence="8" id="KW-1133">Transmembrane helix</keyword>
<dbReference type="InterPro" id="IPR050660">
    <property type="entry name" value="NEK_Ser/Thr_kinase"/>
</dbReference>
<evidence type="ECO:0000256" key="4">
    <source>
        <dbReference type="ARBA" id="ARBA00022741"/>
    </source>
</evidence>
<dbReference type="InterPro" id="IPR011009">
    <property type="entry name" value="Kinase-like_dom_sf"/>
</dbReference>
<sequence length="514" mass="58774">MQTRSRKDPRIGQLLSNRYQLIELIGRGAMGQVYKAEDVLLGGVIVAIKFLAQTLLTRKMRDRFRSEARTCALLSTKSMHIVRVMDYGVDEQEVPYYVMEYLQGSSFSDIISSQNLPLPRFLGLARQICAGIQCAHQGITIDGSTYPIIHRDIKPSNLLVTQDPGFGELVKILDFGISKLLQADVSQTSSYMGTLAYSSPEQMEGRELDSRSDIYSLGVMLFEMLTGKMPLQADTHSFGSWYKTHHFQPPRTFESINPSLKVPKMLENLVMSCLAKDVNDRPQTIADILKALEPLEQRYNATRQISHRIGEALLRRPVVAPVRSPDALSPDEACQLTTWPKDKPVAQIVFPHILETKRETLATIWVMLSQQEIENIQIGKLYNRLYKNFLCTMSPHPMILWITALYNQIHHKDSDPRWLRCYLDLKTEQGEKISRLLIDKEKYYILFFALEDPQHCAYVLPLQTTPAQRSQLLQWMITSRTWTSVGKAALSKDILRDEFERLRPAIAEELQVAQ</sequence>
<reference evidence="10" key="1">
    <citation type="submission" date="2019-12" db="EMBL/GenBank/DDBJ databases">
        <title>High-Quality draft genome sequences of three cyanobacteria isolated from the limestone walls of the Old Cathedral of Coimbra.</title>
        <authorList>
            <person name="Tiago I."/>
            <person name="Soares F."/>
            <person name="Portugal A."/>
        </authorList>
    </citation>
    <scope>NUCLEOTIDE SEQUENCE</scope>
    <source>
        <strain evidence="10">A</strain>
    </source>
</reference>
<keyword evidence="4 7" id="KW-0547">Nucleotide-binding</keyword>
<dbReference type="PROSITE" id="PS00107">
    <property type="entry name" value="PROTEIN_KINASE_ATP"/>
    <property type="match status" value="1"/>
</dbReference>
<dbReference type="Gene3D" id="1.10.510.10">
    <property type="entry name" value="Transferase(Phosphotransferase) domain 1"/>
    <property type="match status" value="1"/>
</dbReference>
<keyword evidence="3" id="KW-0808">Transferase</keyword>
<dbReference type="AlphaFoldDB" id="A0A8J8CMW7"/>
<dbReference type="PANTHER" id="PTHR43671:SF13">
    <property type="entry name" value="SERINE_THREONINE-PROTEIN KINASE NEK2"/>
    <property type="match status" value="1"/>
</dbReference>
<evidence type="ECO:0000256" key="2">
    <source>
        <dbReference type="ARBA" id="ARBA00012513"/>
    </source>
</evidence>